<dbReference type="EMBL" id="ACJN02000001">
    <property type="protein sequence ID" value="EFI35835.1"/>
    <property type="molecule type" value="Genomic_DNA"/>
</dbReference>
<protein>
    <submittedName>
        <fullName evidence="1">Uncharacterized protein</fullName>
    </submittedName>
</protein>
<accession>D6SMC4</accession>
<evidence type="ECO:0000313" key="1">
    <source>
        <dbReference type="EMBL" id="EFI35835.1"/>
    </source>
</evidence>
<name>D6SMC4_9BACT</name>
<sequence>MKARPDYFGKLEELSDLLQNEQDLVVVGKYFLDNLSDDRNFISAGKLVKDKMIKQVLKEVGKQFVSPDAKITNMLITYIKEFDFYHGPLFLGGKPSSFFYYTKLQIGMAMIIQGMGNNSNTSFVRFRAAKLPGKGFAVVPHNPTIQ</sequence>
<evidence type="ECO:0000313" key="2">
    <source>
        <dbReference type="Proteomes" id="UP000005496"/>
    </source>
</evidence>
<comment type="caution">
    <text evidence="1">The sequence shown here is derived from an EMBL/GenBank/DDBJ whole genome shotgun (WGS) entry which is preliminary data.</text>
</comment>
<dbReference type="RefSeq" id="WP_008868964.1">
    <property type="nucleotide sequence ID" value="NZ_ACJN02000001.1"/>
</dbReference>
<keyword evidence="2" id="KW-1185">Reference proteome</keyword>
<gene>
    <name evidence="1" type="ORF">Dthio_PD3271</name>
</gene>
<proteinExistence type="predicted"/>
<reference evidence="1" key="1">
    <citation type="submission" date="2010-05" db="EMBL/GenBank/DDBJ databases">
        <title>The draft genome of Desulfonatronospira thiodismutans ASO3-1.</title>
        <authorList>
            <consortium name="US DOE Joint Genome Institute (JGI-PGF)"/>
            <person name="Lucas S."/>
            <person name="Copeland A."/>
            <person name="Lapidus A."/>
            <person name="Cheng J.-F."/>
            <person name="Bruce D."/>
            <person name="Goodwin L."/>
            <person name="Pitluck S."/>
            <person name="Chertkov O."/>
            <person name="Brettin T."/>
            <person name="Detter J.C."/>
            <person name="Han C."/>
            <person name="Land M.L."/>
            <person name="Hauser L."/>
            <person name="Kyrpides N."/>
            <person name="Mikhailova N."/>
            <person name="Muyzer G."/>
            <person name="Woyke T."/>
        </authorList>
    </citation>
    <scope>NUCLEOTIDE SEQUENCE [LARGE SCALE GENOMIC DNA]</scope>
    <source>
        <strain evidence="1">ASO3-1</strain>
    </source>
</reference>
<dbReference type="AlphaFoldDB" id="D6SMC4"/>
<organism evidence="1 2">
    <name type="scientific">Desulfonatronospira thiodismutans ASO3-1</name>
    <dbReference type="NCBI Taxonomy" id="555779"/>
    <lineage>
        <taxon>Bacteria</taxon>
        <taxon>Pseudomonadati</taxon>
        <taxon>Thermodesulfobacteriota</taxon>
        <taxon>Desulfovibrionia</taxon>
        <taxon>Desulfovibrionales</taxon>
        <taxon>Desulfonatronovibrionaceae</taxon>
        <taxon>Desulfonatronospira</taxon>
    </lineage>
</organism>
<dbReference type="OrthoDB" id="5769354at2"/>
<dbReference type="Proteomes" id="UP000005496">
    <property type="component" value="Unassembled WGS sequence"/>
</dbReference>